<feature type="domain" description="HTH gntR-type" evidence="4">
    <location>
        <begin position="9"/>
        <end position="77"/>
    </location>
</feature>
<accession>A0A9D1HFP2</accession>
<evidence type="ECO:0000256" key="1">
    <source>
        <dbReference type="ARBA" id="ARBA00023015"/>
    </source>
</evidence>
<evidence type="ECO:0000313" key="5">
    <source>
        <dbReference type="EMBL" id="HIU02354.1"/>
    </source>
</evidence>
<protein>
    <submittedName>
        <fullName evidence="5">GntR family transcriptional regulator</fullName>
    </submittedName>
</protein>
<keyword evidence="1" id="KW-0805">Transcription regulation</keyword>
<dbReference type="SMART" id="SM00345">
    <property type="entry name" value="HTH_GNTR"/>
    <property type="match status" value="1"/>
</dbReference>
<dbReference type="InterPro" id="IPR036388">
    <property type="entry name" value="WH-like_DNA-bd_sf"/>
</dbReference>
<gene>
    <name evidence="5" type="ORF">IAB63_03765</name>
</gene>
<evidence type="ECO:0000256" key="3">
    <source>
        <dbReference type="ARBA" id="ARBA00023163"/>
    </source>
</evidence>
<comment type="caution">
    <text evidence="5">The sequence shown here is derived from an EMBL/GenBank/DDBJ whole genome shotgun (WGS) entry which is preliminary data.</text>
</comment>
<dbReference type="InterPro" id="IPR036390">
    <property type="entry name" value="WH_DNA-bd_sf"/>
</dbReference>
<sequence length="124" mass="13958">MKELLTQEKSIYIQIKEKIENDILRDIIQEEEKVPSTNELAKIYTINPATAAKGINLLVDEGILYKKRGIGMFVADGAKQMIVSKRKKSFYDTYIKSLLQEAEGLGITKQEVIAMIQDGHEGGK</sequence>
<dbReference type="InterPro" id="IPR000524">
    <property type="entry name" value="Tscrpt_reg_HTH_GntR"/>
</dbReference>
<dbReference type="Gene3D" id="1.10.10.10">
    <property type="entry name" value="Winged helix-like DNA-binding domain superfamily/Winged helix DNA-binding domain"/>
    <property type="match status" value="1"/>
</dbReference>
<dbReference type="Proteomes" id="UP000824164">
    <property type="component" value="Unassembled WGS sequence"/>
</dbReference>
<evidence type="ECO:0000259" key="4">
    <source>
        <dbReference type="PROSITE" id="PS50949"/>
    </source>
</evidence>
<dbReference type="EMBL" id="DVLT01000027">
    <property type="protein sequence ID" value="HIU02354.1"/>
    <property type="molecule type" value="Genomic_DNA"/>
</dbReference>
<keyword evidence="3" id="KW-0804">Transcription</keyword>
<keyword evidence="2" id="KW-0238">DNA-binding</keyword>
<dbReference type="PANTHER" id="PTHR38445">
    <property type="entry name" value="HTH-TYPE TRANSCRIPTIONAL REPRESSOR YTRA"/>
    <property type="match status" value="1"/>
</dbReference>
<dbReference type="AlphaFoldDB" id="A0A9D1HFP2"/>
<dbReference type="Pfam" id="PF00392">
    <property type="entry name" value="GntR"/>
    <property type="match status" value="1"/>
</dbReference>
<proteinExistence type="predicted"/>
<dbReference type="CDD" id="cd07377">
    <property type="entry name" value="WHTH_GntR"/>
    <property type="match status" value="1"/>
</dbReference>
<evidence type="ECO:0000313" key="6">
    <source>
        <dbReference type="Proteomes" id="UP000824164"/>
    </source>
</evidence>
<evidence type="ECO:0000256" key="2">
    <source>
        <dbReference type="ARBA" id="ARBA00023125"/>
    </source>
</evidence>
<reference evidence="5" key="2">
    <citation type="journal article" date="2021" name="PeerJ">
        <title>Extensive microbial diversity within the chicken gut microbiome revealed by metagenomics and culture.</title>
        <authorList>
            <person name="Gilroy R."/>
            <person name="Ravi A."/>
            <person name="Getino M."/>
            <person name="Pursley I."/>
            <person name="Horton D.L."/>
            <person name="Alikhan N.F."/>
            <person name="Baker D."/>
            <person name="Gharbi K."/>
            <person name="Hall N."/>
            <person name="Watson M."/>
            <person name="Adriaenssens E.M."/>
            <person name="Foster-Nyarko E."/>
            <person name="Jarju S."/>
            <person name="Secka A."/>
            <person name="Antonio M."/>
            <person name="Oren A."/>
            <person name="Chaudhuri R.R."/>
            <person name="La Ragione R."/>
            <person name="Hildebrand F."/>
            <person name="Pallen M.J."/>
        </authorList>
    </citation>
    <scope>NUCLEOTIDE SEQUENCE</scope>
    <source>
        <strain evidence="5">CHK187-14744</strain>
    </source>
</reference>
<reference evidence="5" key="1">
    <citation type="submission" date="2020-10" db="EMBL/GenBank/DDBJ databases">
        <authorList>
            <person name="Gilroy R."/>
        </authorList>
    </citation>
    <scope>NUCLEOTIDE SEQUENCE</scope>
    <source>
        <strain evidence="5">CHK187-14744</strain>
    </source>
</reference>
<dbReference type="PANTHER" id="PTHR38445:SF10">
    <property type="entry name" value="GNTR-FAMILY TRANSCRIPTIONAL REGULATOR"/>
    <property type="match status" value="1"/>
</dbReference>
<dbReference type="GO" id="GO:0003677">
    <property type="term" value="F:DNA binding"/>
    <property type="evidence" value="ECO:0007669"/>
    <property type="project" value="UniProtKB-KW"/>
</dbReference>
<dbReference type="PROSITE" id="PS50949">
    <property type="entry name" value="HTH_GNTR"/>
    <property type="match status" value="1"/>
</dbReference>
<name>A0A9D1HFP2_9FIRM</name>
<dbReference type="GO" id="GO:0003700">
    <property type="term" value="F:DNA-binding transcription factor activity"/>
    <property type="evidence" value="ECO:0007669"/>
    <property type="project" value="InterPro"/>
</dbReference>
<dbReference type="SUPFAM" id="SSF46785">
    <property type="entry name" value="Winged helix' DNA-binding domain"/>
    <property type="match status" value="1"/>
</dbReference>
<organism evidence="5 6">
    <name type="scientific">Candidatus Onthocola gallistercoris</name>
    <dbReference type="NCBI Taxonomy" id="2840876"/>
    <lineage>
        <taxon>Bacteria</taxon>
        <taxon>Bacillati</taxon>
        <taxon>Bacillota</taxon>
        <taxon>Bacilli</taxon>
        <taxon>Candidatus Onthocola</taxon>
    </lineage>
</organism>